<evidence type="ECO:0000256" key="5">
    <source>
        <dbReference type="PIRSR" id="PIRSR606710-2"/>
    </source>
</evidence>
<dbReference type="Proteomes" id="UP000305848">
    <property type="component" value="Unassembled WGS sequence"/>
</dbReference>
<evidence type="ECO:0000256" key="6">
    <source>
        <dbReference type="RuleBase" id="RU361187"/>
    </source>
</evidence>
<dbReference type="OrthoDB" id="9801455at2"/>
<dbReference type="Gene3D" id="2.60.120.200">
    <property type="match status" value="1"/>
</dbReference>
<dbReference type="RefSeq" id="WP_137263329.1">
    <property type="nucleotide sequence ID" value="NZ_SZQL01000017.1"/>
</dbReference>
<dbReference type="InterPro" id="IPR023296">
    <property type="entry name" value="Glyco_hydro_beta-prop_sf"/>
</dbReference>
<dbReference type="AlphaFoldDB" id="A0A4U3KUJ9"/>
<gene>
    <name evidence="8" type="ORF">FC093_18650</name>
</gene>
<accession>A0A4U3KUJ9</accession>
<keyword evidence="2 6" id="KW-0378">Hydrolase</keyword>
<dbReference type="Pfam" id="PF17851">
    <property type="entry name" value="GH43_C2"/>
    <property type="match status" value="1"/>
</dbReference>
<protein>
    <submittedName>
        <fullName evidence="8">Beta-xylosidase</fullName>
    </submittedName>
</protein>
<dbReference type="InterPro" id="IPR051795">
    <property type="entry name" value="Glycosyl_Hydrlase_43"/>
</dbReference>
<comment type="caution">
    <text evidence="8">The sequence shown here is derived from an EMBL/GenBank/DDBJ whole genome shotgun (WGS) entry which is preliminary data.</text>
</comment>
<dbReference type="PANTHER" id="PTHR42812:SF5">
    <property type="entry name" value="ENDO-ARABINASE"/>
    <property type="match status" value="1"/>
</dbReference>
<evidence type="ECO:0000313" key="9">
    <source>
        <dbReference type="Proteomes" id="UP000305848"/>
    </source>
</evidence>
<feature type="site" description="Important for catalytic activity, responsible for pKa modulation of the active site Glu and correct orientation of both the proton donor and substrate" evidence="5">
    <location>
        <position position="168"/>
    </location>
</feature>
<dbReference type="InterPro" id="IPR013320">
    <property type="entry name" value="ConA-like_dom_sf"/>
</dbReference>
<dbReference type="Pfam" id="PF04616">
    <property type="entry name" value="Glyco_hydro_43"/>
    <property type="match status" value="1"/>
</dbReference>
<dbReference type="CDD" id="cd08999">
    <property type="entry name" value="GH43_ABN-like"/>
    <property type="match status" value="1"/>
</dbReference>
<feature type="active site" description="Proton donor" evidence="4">
    <location>
        <position position="223"/>
    </location>
</feature>
<reference evidence="8 9" key="1">
    <citation type="submission" date="2019-05" db="EMBL/GenBank/DDBJ databases">
        <title>Panacibacter sp. strain 17mud1-8 Genome sequencing and assembly.</title>
        <authorList>
            <person name="Chhetri G."/>
        </authorList>
    </citation>
    <scope>NUCLEOTIDE SEQUENCE [LARGE SCALE GENOMIC DNA]</scope>
    <source>
        <strain evidence="8 9">17mud1-8</strain>
    </source>
</reference>
<feature type="active site" description="Proton acceptor" evidence="4">
    <location>
        <position position="61"/>
    </location>
</feature>
<dbReference type="GO" id="GO:0005975">
    <property type="term" value="P:carbohydrate metabolic process"/>
    <property type="evidence" value="ECO:0007669"/>
    <property type="project" value="InterPro"/>
</dbReference>
<evidence type="ECO:0000256" key="1">
    <source>
        <dbReference type="ARBA" id="ARBA00009865"/>
    </source>
</evidence>
<evidence type="ECO:0000256" key="4">
    <source>
        <dbReference type="PIRSR" id="PIRSR606710-1"/>
    </source>
</evidence>
<feature type="domain" description="Beta-xylosidase C-terminal Concanavalin A-like" evidence="7">
    <location>
        <begin position="344"/>
        <end position="489"/>
    </location>
</feature>
<dbReference type="SUPFAM" id="SSF49899">
    <property type="entry name" value="Concanavalin A-like lectins/glucanases"/>
    <property type="match status" value="1"/>
</dbReference>
<evidence type="ECO:0000256" key="3">
    <source>
        <dbReference type="ARBA" id="ARBA00023295"/>
    </source>
</evidence>
<proteinExistence type="inferred from homology"/>
<dbReference type="Gene3D" id="2.115.10.20">
    <property type="entry name" value="Glycosyl hydrolase domain, family 43"/>
    <property type="match status" value="1"/>
</dbReference>
<dbReference type="InterPro" id="IPR006710">
    <property type="entry name" value="Glyco_hydro_43"/>
</dbReference>
<dbReference type="SUPFAM" id="SSF75005">
    <property type="entry name" value="Arabinanase/levansucrase/invertase"/>
    <property type="match status" value="1"/>
</dbReference>
<evidence type="ECO:0000313" key="8">
    <source>
        <dbReference type="EMBL" id="TKK66022.1"/>
    </source>
</evidence>
<keyword evidence="9" id="KW-1185">Reference proteome</keyword>
<organism evidence="8 9">
    <name type="scientific">Ilyomonas limi</name>
    <dbReference type="NCBI Taxonomy" id="2575867"/>
    <lineage>
        <taxon>Bacteria</taxon>
        <taxon>Pseudomonadati</taxon>
        <taxon>Bacteroidota</taxon>
        <taxon>Chitinophagia</taxon>
        <taxon>Chitinophagales</taxon>
        <taxon>Chitinophagaceae</taxon>
        <taxon>Ilyomonas</taxon>
    </lineage>
</organism>
<dbReference type="EMBL" id="SZQL01000017">
    <property type="protein sequence ID" value="TKK66022.1"/>
    <property type="molecule type" value="Genomic_DNA"/>
</dbReference>
<evidence type="ECO:0000259" key="7">
    <source>
        <dbReference type="Pfam" id="PF17851"/>
    </source>
</evidence>
<dbReference type="InterPro" id="IPR041542">
    <property type="entry name" value="GH43_C2"/>
</dbReference>
<keyword evidence="3 6" id="KW-0326">Glycosidase</keyword>
<name>A0A4U3KUJ9_9BACT</name>
<dbReference type="PANTHER" id="PTHR42812">
    <property type="entry name" value="BETA-XYLOSIDASE"/>
    <property type="match status" value="1"/>
</dbReference>
<sequence length="527" mass="59514">MKTLFLLPFFFSLVYFLSDKAECYSHKKNTISQNKHEIAAIYPADSSKNKENPVIPGDFADPSIIRQGDMYYASGTSSEWAPHYPLFQSTNLLQWQQIGYVFSKTPSWASASFWAPELFYHNGMYYVYYVARKKSDGISCIGVATSQDPAKGFTDHGILLEFGKEAIDPFVMEDSGKLYITWKAYGLDQRPIEILGSRLSNDGLKVEGEPFMLLRDDEKKGLEGQCLVKRNGYYYLFYSVGNCCGGGCSYQVAVARSASLKGPYVRFSNNPILSQTEDWKCTGHGTIVTSKEGKDFYLYHAYSKTDGVYTGRQGMLAAVTWDAQTGWPYIQPLGEKVAIKKNFRDDFSKDSLSGAWQWDFRHTQPDYKVKEGKLYLSGKTAADNLTGTALTVRPLSGDYEITTVIVNYNASLKGLVLYGDAGQSVGIGIKNNTVQIWEVKNQKRMILAEEEIRVKMPLQLKMKIDKGYQCRFYWSEEGKNWTEIKTGSDYYNAGFLPPWDRSPRPGLMQQGVVAEPAVFSFFTIINQ</sequence>
<comment type="similarity">
    <text evidence="1 6">Belongs to the glycosyl hydrolase 43 family.</text>
</comment>
<dbReference type="GO" id="GO:0004553">
    <property type="term" value="F:hydrolase activity, hydrolyzing O-glycosyl compounds"/>
    <property type="evidence" value="ECO:0007669"/>
    <property type="project" value="InterPro"/>
</dbReference>
<evidence type="ECO:0000256" key="2">
    <source>
        <dbReference type="ARBA" id="ARBA00022801"/>
    </source>
</evidence>